<reference evidence="3 4" key="1">
    <citation type="submission" date="2015-06" db="EMBL/GenBank/DDBJ databases">
        <title>Improved classification and identification of acetic acid bacteria using matrix-assisted laser desorption/ionization time-of-flight mass spectrometry; Gluconobacter nephelii and Gluconobacter uchimurae are later heterotypic synonyms of Gluconobacter japonicus and Gluconobacter oxydans, respectively.</title>
        <authorList>
            <person name="Li L."/>
            <person name="Cleenwerck I."/>
            <person name="De Vuyst L."/>
            <person name="Vandamme P."/>
        </authorList>
    </citation>
    <scope>NUCLEOTIDE SEQUENCE [LARGE SCALE GENOMIC DNA]</scope>
    <source>
        <strain evidence="3 4">LMG 1663</strain>
    </source>
</reference>
<dbReference type="Pfam" id="PF23127">
    <property type="entry name" value="DotM_C"/>
    <property type="match status" value="1"/>
</dbReference>
<gene>
    <name evidence="3" type="ORF">AD947_03925</name>
</gene>
<feature type="transmembrane region" description="Helical" evidence="1">
    <location>
        <begin position="20"/>
        <end position="40"/>
    </location>
</feature>
<dbReference type="PATRIC" id="fig|104102.12.peg.3342"/>
<proteinExistence type="predicted"/>
<dbReference type="AlphaFoldDB" id="A0A149U275"/>
<dbReference type="Proteomes" id="UP000075411">
    <property type="component" value="Unassembled WGS sequence"/>
</dbReference>
<dbReference type="EMBL" id="LHZT01000104">
    <property type="protein sequence ID" value="KXV59521.1"/>
    <property type="molecule type" value="Genomic_DNA"/>
</dbReference>
<name>A0A149U275_9PROT</name>
<organism evidence="3 4">
    <name type="scientific">Acetobacter tropicalis</name>
    <dbReference type="NCBI Taxonomy" id="104102"/>
    <lineage>
        <taxon>Bacteria</taxon>
        <taxon>Pseudomonadati</taxon>
        <taxon>Pseudomonadota</taxon>
        <taxon>Alphaproteobacteria</taxon>
        <taxon>Acetobacterales</taxon>
        <taxon>Acetobacteraceae</taxon>
        <taxon>Acetobacter</taxon>
    </lineage>
</organism>
<dbReference type="InterPro" id="IPR056464">
    <property type="entry name" value="DotM_C"/>
</dbReference>
<feature type="domain" description="DotM C-terminal cytoplasmic" evidence="2">
    <location>
        <begin position="196"/>
        <end position="383"/>
    </location>
</feature>
<keyword evidence="1" id="KW-0812">Transmembrane</keyword>
<sequence length="385" mass="42244">MRPLNPAPGTRALDPERLGSFFIGLAIGIALLLLFLWWTFHTQLATAILFVQGLELDLIGLFTHQYDSLRANLRDAIPERVSPGTLWTLCTITGSVLRWPVLIILLSLAVTVIVRAPRERYRQRFDLNGLQAALARIHPIGAAWVGGTLPLAEPAPVDERRPAGHWTARPMDPALRLQEWKERFMSGPDLITRRRQAVVALKAQLGSPWTGLSSLSPPEKVLFLAFALYIVRRKDDAQAVLEGFSSALSGALSNGAPDLPATLPPRFLKSLDQKISTEPLDPALVLARRHGWTRTVLLSLLQEARLKSGVVNPGLFAPVQLVDRDLWLILAAPSYPRDGRPSHHMTIAPCIEAAAAISHWVRECQAGEALTEPDVAPILAALETA</sequence>
<comment type="caution">
    <text evidence="3">The sequence shown here is derived from an EMBL/GenBank/DDBJ whole genome shotgun (WGS) entry which is preliminary data.</text>
</comment>
<feature type="transmembrane region" description="Helical" evidence="1">
    <location>
        <begin position="86"/>
        <end position="114"/>
    </location>
</feature>
<keyword evidence="1" id="KW-0472">Membrane</keyword>
<evidence type="ECO:0000313" key="3">
    <source>
        <dbReference type="EMBL" id="KXV59521.1"/>
    </source>
</evidence>
<protein>
    <recommendedName>
        <fullName evidence="2">DotM C-terminal cytoplasmic domain-containing protein</fullName>
    </recommendedName>
</protein>
<dbReference type="OrthoDB" id="5616932at2"/>
<evidence type="ECO:0000259" key="2">
    <source>
        <dbReference type="Pfam" id="PF23127"/>
    </source>
</evidence>
<evidence type="ECO:0000256" key="1">
    <source>
        <dbReference type="SAM" id="Phobius"/>
    </source>
</evidence>
<keyword evidence="1" id="KW-1133">Transmembrane helix</keyword>
<dbReference type="RefSeq" id="WP_061487556.1">
    <property type="nucleotide sequence ID" value="NZ_LHZT01000104.1"/>
</dbReference>
<accession>A0A149U275</accession>
<evidence type="ECO:0000313" key="4">
    <source>
        <dbReference type="Proteomes" id="UP000075411"/>
    </source>
</evidence>